<dbReference type="GO" id="GO:0006006">
    <property type="term" value="P:glucose metabolic process"/>
    <property type="evidence" value="ECO:0007669"/>
    <property type="project" value="TreeGrafter"/>
</dbReference>
<comment type="catalytic activity">
    <reaction evidence="1 13">
        <text>alpha-D-glucose = beta-D-glucose</text>
        <dbReference type="Rhea" id="RHEA:10264"/>
        <dbReference type="ChEBI" id="CHEBI:15903"/>
        <dbReference type="ChEBI" id="CHEBI:17925"/>
        <dbReference type="EC" id="5.1.3.3"/>
    </reaction>
</comment>
<evidence type="ECO:0000256" key="12">
    <source>
        <dbReference type="ARBA" id="ARBA00045743"/>
    </source>
</evidence>
<comment type="catalytic activity">
    <reaction evidence="2">
        <text>alpha-D-galactose = beta-D-galactose</text>
        <dbReference type="Rhea" id="RHEA:28675"/>
        <dbReference type="ChEBI" id="CHEBI:27667"/>
        <dbReference type="ChEBI" id="CHEBI:28061"/>
        <dbReference type="EC" id="5.1.3.3"/>
    </reaction>
    <physiologicalReaction direction="right-to-left" evidence="2">
        <dbReference type="Rhea" id="RHEA:28677"/>
    </physiologicalReaction>
</comment>
<dbReference type="GO" id="GO:0005737">
    <property type="term" value="C:cytoplasm"/>
    <property type="evidence" value="ECO:0007669"/>
    <property type="project" value="UniProtKB-SubCell"/>
</dbReference>
<dbReference type="PROSITE" id="PS00545">
    <property type="entry name" value="ALDOSE_1_EPIMERASE"/>
    <property type="match status" value="1"/>
</dbReference>
<protein>
    <recommendedName>
        <fullName evidence="13">Aldose 1-epimerase</fullName>
        <ecNumber evidence="13">5.1.3.3</ecNumber>
    </recommendedName>
</protein>
<name>A0A8S4FPZ9_PLUXY</name>
<evidence type="ECO:0000313" key="17">
    <source>
        <dbReference type="EMBL" id="CAG9128808.1"/>
    </source>
</evidence>
<organism evidence="17 18">
    <name type="scientific">Plutella xylostella</name>
    <name type="common">Diamondback moth</name>
    <name type="synonym">Plutella maculipennis</name>
    <dbReference type="NCBI Taxonomy" id="51655"/>
    <lineage>
        <taxon>Eukaryota</taxon>
        <taxon>Metazoa</taxon>
        <taxon>Ecdysozoa</taxon>
        <taxon>Arthropoda</taxon>
        <taxon>Hexapoda</taxon>
        <taxon>Insecta</taxon>
        <taxon>Pterygota</taxon>
        <taxon>Neoptera</taxon>
        <taxon>Endopterygota</taxon>
        <taxon>Lepidoptera</taxon>
        <taxon>Glossata</taxon>
        <taxon>Ditrysia</taxon>
        <taxon>Yponomeutoidea</taxon>
        <taxon>Plutellidae</taxon>
        <taxon>Plutella</taxon>
    </lineage>
</organism>
<dbReference type="CDD" id="cd09019">
    <property type="entry name" value="galactose_mutarotase_like"/>
    <property type="match status" value="1"/>
</dbReference>
<comment type="pathway">
    <text evidence="4">Carbohydrate metabolism; galactose metabolism.</text>
</comment>
<evidence type="ECO:0000256" key="4">
    <source>
        <dbReference type="ARBA" id="ARBA00004947"/>
    </source>
</evidence>
<feature type="binding site" evidence="16">
    <location>
        <begin position="77"/>
        <end position="78"/>
    </location>
    <ligand>
        <name>beta-D-galactose</name>
        <dbReference type="ChEBI" id="CHEBI:27667"/>
    </ligand>
</feature>
<dbReference type="PIRSF" id="PIRSF005096">
    <property type="entry name" value="GALM"/>
    <property type="match status" value="1"/>
</dbReference>
<dbReference type="AlphaFoldDB" id="A0A8S4FPZ9"/>
<dbReference type="PANTHER" id="PTHR10091">
    <property type="entry name" value="ALDOSE-1-EPIMERASE"/>
    <property type="match status" value="1"/>
</dbReference>
<dbReference type="InterPro" id="IPR014718">
    <property type="entry name" value="GH-type_carb-bd"/>
</dbReference>
<dbReference type="NCBIfam" id="NF008277">
    <property type="entry name" value="PRK11055.1"/>
    <property type="match status" value="1"/>
</dbReference>
<feature type="active site" description="Proton donor" evidence="14">
    <location>
        <position position="173"/>
    </location>
</feature>
<evidence type="ECO:0000256" key="3">
    <source>
        <dbReference type="ARBA" id="ARBA00004496"/>
    </source>
</evidence>
<dbReference type="InterPro" id="IPR047215">
    <property type="entry name" value="Galactose_mutarotase-like"/>
</dbReference>
<evidence type="ECO:0000256" key="7">
    <source>
        <dbReference type="ARBA" id="ARBA00011245"/>
    </source>
</evidence>
<evidence type="ECO:0000313" key="18">
    <source>
        <dbReference type="Proteomes" id="UP000653454"/>
    </source>
</evidence>
<evidence type="ECO:0000256" key="16">
    <source>
        <dbReference type="PIRSR" id="PIRSR005096-3"/>
    </source>
</evidence>
<evidence type="ECO:0000256" key="9">
    <source>
        <dbReference type="ARBA" id="ARBA00022553"/>
    </source>
</evidence>
<dbReference type="Proteomes" id="UP000653454">
    <property type="component" value="Unassembled WGS sequence"/>
</dbReference>
<keyword evidence="11 13" id="KW-0119">Carbohydrate metabolism</keyword>
<evidence type="ECO:0000256" key="6">
    <source>
        <dbReference type="ARBA" id="ARBA00006206"/>
    </source>
</evidence>
<comment type="similarity">
    <text evidence="6 13">Belongs to the aldose epimerase family.</text>
</comment>
<keyword evidence="10 13" id="KW-0413">Isomerase</keyword>
<evidence type="ECO:0000256" key="14">
    <source>
        <dbReference type="PIRSR" id="PIRSR005096-1"/>
    </source>
</evidence>
<evidence type="ECO:0000256" key="8">
    <source>
        <dbReference type="ARBA" id="ARBA00022490"/>
    </source>
</evidence>
<dbReference type="GO" id="GO:0033499">
    <property type="term" value="P:galactose catabolic process via UDP-galactose, Leloir pathway"/>
    <property type="evidence" value="ECO:0007669"/>
    <property type="project" value="TreeGrafter"/>
</dbReference>
<comment type="pathway">
    <text evidence="5 13">Carbohydrate metabolism; hexose metabolism.</text>
</comment>
<dbReference type="FunFam" id="2.70.98.10:FF:000003">
    <property type="entry name" value="Aldose 1-epimerase"/>
    <property type="match status" value="1"/>
</dbReference>
<evidence type="ECO:0000256" key="10">
    <source>
        <dbReference type="ARBA" id="ARBA00023235"/>
    </source>
</evidence>
<dbReference type="EC" id="5.1.3.3" evidence="13"/>
<comment type="caution">
    <text evidence="17">The sequence shown here is derived from an EMBL/GenBank/DDBJ whole genome shotgun (WGS) entry which is preliminary data.</text>
</comment>
<proteinExistence type="inferred from homology"/>
<evidence type="ECO:0000256" key="1">
    <source>
        <dbReference type="ARBA" id="ARBA00001614"/>
    </source>
</evidence>
<dbReference type="InterPro" id="IPR008183">
    <property type="entry name" value="Aldose_1/G6P_1-epimerase"/>
</dbReference>
<comment type="subcellular location">
    <subcellularLocation>
        <location evidence="3">Cytoplasm</location>
    </subcellularLocation>
</comment>
<dbReference type="GO" id="GO:0030246">
    <property type="term" value="F:carbohydrate binding"/>
    <property type="evidence" value="ECO:0007669"/>
    <property type="project" value="InterPro"/>
</dbReference>
<keyword evidence="18" id="KW-1185">Reference proteome</keyword>
<comment type="subunit">
    <text evidence="7">Monomer.</text>
</comment>
<dbReference type="InterPro" id="IPR011013">
    <property type="entry name" value="Gal_mutarotase_sf_dom"/>
</dbReference>
<evidence type="ECO:0000256" key="13">
    <source>
        <dbReference type="PIRNR" id="PIRNR005096"/>
    </source>
</evidence>
<dbReference type="InterPro" id="IPR015443">
    <property type="entry name" value="Aldose_1-epimerase"/>
</dbReference>
<dbReference type="GO" id="GO:0004034">
    <property type="term" value="F:aldose 1-epimerase activity"/>
    <property type="evidence" value="ECO:0007669"/>
    <property type="project" value="UniProtKB-EC"/>
</dbReference>
<evidence type="ECO:0000256" key="11">
    <source>
        <dbReference type="ARBA" id="ARBA00023277"/>
    </source>
</evidence>
<gene>
    <name evidence="17" type="ORF">PLXY2_LOCUS9267</name>
</gene>
<keyword evidence="9" id="KW-0597">Phosphoprotein</keyword>
<dbReference type="Gene3D" id="2.70.98.10">
    <property type="match status" value="1"/>
</dbReference>
<comment type="function">
    <text evidence="12">Mutarotase that catalyzes the interconversion of beta-D-galactose and alpha-D-galactose during galactose metabolism. Beta-D-galactose is metabolized in the liver into glucose 1-phosphate, the primary metabolic fuel, by the action of four enzymes that constitute the Leloir pathway: GALM, GALK1 (galactokinase), GALT (galactose-1-phosphate uridylyltransferase) and GALE (UDP-galactose-4'-epimerase). Involved in the maintenance of the equilibrium between the beta- and alpha-anomers of galactose, therefore ensuring a sufficient supply of the alpha-anomer for GALK1. Also active on D-glucose although shows a preference for galactose over glucose.</text>
</comment>
<dbReference type="Pfam" id="PF01263">
    <property type="entry name" value="Aldose_epim"/>
    <property type="match status" value="1"/>
</dbReference>
<evidence type="ECO:0000256" key="2">
    <source>
        <dbReference type="ARBA" id="ARBA00001712"/>
    </source>
</evidence>
<feature type="binding site" evidence="16">
    <location>
        <begin position="173"/>
        <end position="175"/>
    </location>
    <ligand>
        <name>beta-D-galactose</name>
        <dbReference type="ChEBI" id="CHEBI:27667"/>
    </ligand>
</feature>
<sequence>MVQLKEEAFGSKAKKFTWKTDSGFSVSVISYGATITSIQVPDKSGIISDVVLGFDDLDSYVKRNVPYLGATVGRCANRIGRGQYQIDGASYQVAKNIGENHLHGGIVGFDKVYWQSSVEGTAVTFSYLSKDGEEGYPGDLVTNVTYDVTDDSILHVEFSATSTKKTVVNLTNHSYFNLAGHDGGADELYKHEVAINADRITDTDSNSIPTGKFMKVGGTPYDLRTARRLGDVINKGTNLYDDNFCVTTYGNKGVNFVSRVTHPPSGRYLEVYSDQPGVQFYTANFLPSPNEPALIGKQGVGYRKHGAFCLETQNFPDAVNHANFPTAVLKPGQVYTHKVKYCFGVDAESQPVVVVN</sequence>
<dbReference type="SUPFAM" id="SSF74650">
    <property type="entry name" value="Galactose mutarotase-like"/>
    <property type="match status" value="1"/>
</dbReference>
<feature type="active site" description="Proton acceptor" evidence="14">
    <location>
        <position position="311"/>
    </location>
</feature>
<evidence type="ECO:0000256" key="15">
    <source>
        <dbReference type="PIRSR" id="PIRSR005096-2"/>
    </source>
</evidence>
<reference evidence="17" key="1">
    <citation type="submission" date="2020-11" db="EMBL/GenBank/DDBJ databases">
        <authorList>
            <person name="Whiteford S."/>
        </authorList>
    </citation>
    <scope>NUCLEOTIDE SEQUENCE</scope>
</reference>
<evidence type="ECO:0000256" key="5">
    <source>
        <dbReference type="ARBA" id="ARBA00005028"/>
    </source>
</evidence>
<feature type="binding site" evidence="15">
    <location>
        <position position="241"/>
    </location>
    <ligand>
        <name>beta-D-galactose</name>
        <dbReference type="ChEBI" id="CHEBI:27667"/>
    </ligand>
</feature>
<dbReference type="EMBL" id="CAJHNJ030000036">
    <property type="protein sequence ID" value="CAG9128808.1"/>
    <property type="molecule type" value="Genomic_DNA"/>
</dbReference>
<dbReference type="PANTHER" id="PTHR10091:SF0">
    <property type="entry name" value="GALACTOSE MUTAROTASE"/>
    <property type="match status" value="1"/>
</dbReference>
<accession>A0A8S4FPZ9</accession>
<dbReference type="InterPro" id="IPR018052">
    <property type="entry name" value="Ald1_epimerase_CS"/>
</dbReference>
<keyword evidence="8" id="KW-0963">Cytoplasm</keyword>